<dbReference type="SUPFAM" id="SSF51735">
    <property type="entry name" value="NAD(P)-binding Rossmann-fold domains"/>
    <property type="match status" value="1"/>
</dbReference>
<evidence type="ECO:0000313" key="2">
    <source>
        <dbReference type="EMBL" id="TGJ85564.1"/>
    </source>
</evidence>
<dbReference type="OrthoDB" id="542013at2759"/>
<dbReference type="PANTHER" id="PTHR43157">
    <property type="entry name" value="PHOSPHATIDYLINOSITOL-GLYCAN BIOSYNTHESIS CLASS F PROTEIN-RELATED"/>
    <property type="match status" value="1"/>
</dbReference>
<proteinExistence type="predicted"/>
<dbReference type="STRING" id="37992.A0A4Z0YNS7"/>
<protein>
    <recommendedName>
        <fullName evidence="4">Ketoreductase (KR) domain-containing protein</fullName>
    </recommendedName>
</protein>
<dbReference type="GO" id="GO:0016491">
    <property type="term" value="F:oxidoreductase activity"/>
    <property type="evidence" value="ECO:0007669"/>
    <property type="project" value="UniProtKB-KW"/>
</dbReference>
<dbReference type="AlphaFoldDB" id="A0A4Z0YNS7"/>
<dbReference type="Gene3D" id="3.40.50.720">
    <property type="entry name" value="NAD(P)-binding Rossmann-like Domain"/>
    <property type="match status" value="1"/>
</dbReference>
<accession>A0A4Z0YNS7</accession>
<evidence type="ECO:0008006" key="4">
    <source>
        <dbReference type="Google" id="ProtNLM"/>
    </source>
</evidence>
<name>A0A4Z0YNS7_9PEZI</name>
<dbReference type="InterPro" id="IPR002347">
    <property type="entry name" value="SDR_fam"/>
</dbReference>
<dbReference type="InterPro" id="IPR036291">
    <property type="entry name" value="NAD(P)-bd_dom_sf"/>
</dbReference>
<dbReference type="Proteomes" id="UP000297716">
    <property type="component" value="Unassembled WGS sequence"/>
</dbReference>
<evidence type="ECO:0000256" key="1">
    <source>
        <dbReference type="ARBA" id="ARBA00023002"/>
    </source>
</evidence>
<keyword evidence="3" id="KW-1185">Reference proteome</keyword>
<gene>
    <name evidence="2" type="ORF">E0Z10_g3194</name>
</gene>
<keyword evidence="1" id="KW-0560">Oxidoreductase</keyword>
<organism evidence="2 3">
    <name type="scientific">Xylaria hypoxylon</name>
    <dbReference type="NCBI Taxonomy" id="37992"/>
    <lineage>
        <taxon>Eukaryota</taxon>
        <taxon>Fungi</taxon>
        <taxon>Dikarya</taxon>
        <taxon>Ascomycota</taxon>
        <taxon>Pezizomycotina</taxon>
        <taxon>Sordariomycetes</taxon>
        <taxon>Xylariomycetidae</taxon>
        <taxon>Xylariales</taxon>
        <taxon>Xylariaceae</taxon>
        <taxon>Xylaria</taxon>
    </lineage>
</organism>
<reference evidence="2 3" key="1">
    <citation type="submission" date="2019-03" db="EMBL/GenBank/DDBJ databases">
        <title>Draft genome sequence of Xylaria hypoxylon DSM 108379, a ubiquitous saprotrophic-parasitic fungi on hardwood.</title>
        <authorList>
            <person name="Buettner E."/>
            <person name="Leonhardt S."/>
            <person name="Gebauer A.M."/>
            <person name="Liers C."/>
            <person name="Hofrichter M."/>
            <person name="Kellner H."/>
        </authorList>
    </citation>
    <scope>NUCLEOTIDE SEQUENCE [LARGE SCALE GENOMIC DNA]</scope>
    <source>
        <strain evidence="2 3">DSM 108379</strain>
    </source>
</reference>
<comment type="caution">
    <text evidence="2">The sequence shown here is derived from an EMBL/GenBank/DDBJ whole genome shotgun (WGS) entry which is preliminary data.</text>
</comment>
<sequence>MSSHLEIDAPFEATILGLLRRQFTKPKPLPATIRLTGETAIITGSNVGLGFEACRQLLSRGLSQLIMGVRSQVKGEAAANRLRQEFPNTSISVWIVDMESYDSIQTFANQCHTLERIDIVVLNAGLMKTSYMTAAATGHEVMMQVNYLSTALLAILVLPILKSKKTIGANRPPVLSIVGSDLAYTAKLERQGPVLRQFDTSRDFSHFEWYGKSKLMLIFFIARLAEMVSPSDVLINMSNPGATKGTDFGRDTNLIFRKAFSVLQFFLSRTVAEGASMYLDAALTRGTDSHGSFISEWTIKPYPKIWYTPEGRETDLILWEETLGELDFAGARQILKDMRGNAS</sequence>
<dbReference type="Pfam" id="PF00106">
    <property type="entry name" value="adh_short"/>
    <property type="match status" value="1"/>
</dbReference>
<dbReference type="EMBL" id="SKBN01000043">
    <property type="protein sequence ID" value="TGJ85564.1"/>
    <property type="molecule type" value="Genomic_DNA"/>
</dbReference>
<dbReference type="PANTHER" id="PTHR43157:SF35">
    <property type="entry name" value="DEHYDROGENASE_REDUCTASE FAMILY PROTEIN, PUTATIVE-RELATED"/>
    <property type="match status" value="1"/>
</dbReference>
<dbReference type="PRINTS" id="PR00081">
    <property type="entry name" value="GDHRDH"/>
</dbReference>
<evidence type="ECO:0000313" key="3">
    <source>
        <dbReference type="Proteomes" id="UP000297716"/>
    </source>
</evidence>